<evidence type="ECO:0000313" key="1">
    <source>
        <dbReference type="EMBL" id="SVD61431.1"/>
    </source>
</evidence>
<accession>A0A382WTS2</accession>
<feature type="non-terminal residue" evidence="1">
    <location>
        <position position="185"/>
    </location>
</feature>
<reference evidence="1" key="1">
    <citation type="submission" date="2018-05" db="EMBL/GenBank/DDBJ databases">
        <authorList>
            <person name="Lanie J.A."/>
            <person name="Ng W.-L."/>
            <person name="Kazmierczak K.M."/>
            <person name="Andrzejewski T.M."/>
            <person name="Davidsen T.M."/>
            <person name="Wayne K.J."/>
            <person name="Tettelin H."/>
            <person name="Glass J.I."/>
            <person name="Rusch D."/>
            <person name="Podicherti R."/>
            <person name="Tsui H.-C.T."/>
            <person name="Winkler M.E."/>
        </authorList>
    </citation>
    <scope>NUCLEOTIDE SEQUENCE</scope>
</reference>
<dbReference type="Pfam" id="PF20230">
    <property type="entry name" value="DUF6588"/>
    <property type="match status" value="1"/>
</dbReference>
<organism evidence="1">
    <name type="scientific">marine metagenome</name>
    <dbReference type="NCBI Taxonomy" id="408172"/>
    <lineage>
        <taxon>unclassified sequences</taxon>
        <taxon>metagenomes</taxon>
        <taxon>ecological metagenomes</taxon>
    </lineage>
</organism>
<dbReference type="InterPro" id="IPR046495">
    <property type="entry name" value="DUF6588"/>
</dbReference>
<gene>
    <name evidence="1" type="ORF">METZ01_LOCUS414285</name>
</gene>
<dbReference type="AlphaFoldDB" id="A0A382WTS2"/>
<proteinExistence type="predicted"/>
<protein>
    <submittedName>
        <fullName evidence="1">Uncharacterized protein</fullName>
    </submittedName>
</protein>
<dbReference type="EMBL" id="UINC01161951">
    <property type="protein sequence ID" value="SVD61431.1"/>
    <property type="molecule type" value="Genomic_DNA"/>
</dbReference>
<sequence>MERKITYKMLLLLFSLSTIWGDATNAVTSLVGRNAEGYLGPIGTILGTDMNSGFYRKASPHKILGFDFTFDMVYAMAPAGQTTYNFIVPTDSVGYSFPFKFPKSLLSSDSAILDAIPTAVGSLDEALYQDQEIDFNLSVADILESPSEPAQNILGTSESTNLAITFDEAASQIFDQVVENTWDIA</sequence>
<name>A0A382WTS2_9ZZZZ</name>